<keyword evidence="2" id="KW-1185">Reference proteome</keyword>
<gene>
    <name evidence="1" type="ORF">BO66DRAFT_228783</name>
</gene>
<protein>
    <submittedName>
        <fullName evidence="1">Uncharacterized protein</fullName>
    </submittedName>
</protein>
<evidence type="ECO:0000313" key="1">
    <source>
        <dbReference type="EMBL" id="RAH64906.1"/>
    </source>
</evidence>
<sequence length="130" mass="15333">MLRFSARFACSAQAQAHCIHTPHTYIYLIPTPQSTYPPIIYQTIIYHHFGTYGHVSFRTQWSRSIQSITMRSKSKLGKRKYNKRMKQFFYPPGFSVTLPSSARSLTFGSYGVVRRRRFLHIMFFCCMYVI</sequence>
<accession>A0ACD1GUF9</accession>
<organism evidence="1 2">
    <name type="scientific">Aspergillus aculeatinus CBS 121060</name>
    <dbReference type="NCBI Taxonomy" id="1448322"/>
    <lineage>
        <taxon>Eukaryota</taxon>
        <taxon>Fungi</taxon>
        <taxon>Dikarya</taxon>
        <taxon>Ascomycota</taxon>
        <taxon>Pezizomycotina</taxon>
        <taxon>Eurotiomycetes</taxon>
        <taxon>Eurotiomycetidae</taxon>
        <taxon>Eurotiales</taxon>
        <taxon>Aspergillaceae</taxon>
        <taxon>Aspergillus</taxon>
        <taxon>Aspergillus subgen. Circumdati</taxon>
    </lineage>
</organism>
<dbReference type="EMBL" id="KZ825003">
    <property type="protein sequence ID" value="RAH64906.1"/>
    <property type="molecule type" value="Genomic_DNA"/>
</dbReference>
<reference evidence="1" key="1">
    <citation type="submission" date="2018-02" db="EMBL/GenBank/DDBJ databases">
        <title>The genomes of Aspergillus section Nigri reveals drivers in fungal speciation.</title>
        <authorList>
            <consortium name="DOE Joint Genome Institute"/>
            <person name="Vesth T.C."/>
            <person name="Nybo J."/>
            <person name="Theobald S."/>
            <person name="Brandl J."/>
            <person name="Frisvad J.C."/>
            <person name="Nielsen K.F."/>
            <person name="Lyhne E.K."/>
            <person name="Kogle M.E."/>
            <person name="Kuo A."/>
            <person name="Riley R."/>
            <person name="Clum A."/>
            <person name="Nolan M."/>
            <person name="Lipzen A."/>
            <person name="Salamov A."/>
            <person name="Henrissat B."/>
            <person name="Wiebenga A."/>
            <person name="De vries R.P."/>
            <person name="Grigoriev I.V."/>
            <person name="Mortensen U.H."/>
            <person name="Andersen M.R."/>
            <person name="Baker S.E."/>
        </authorList>
    </citation>
    <scope>NUCLEOTIDE SEQUENCE</scope>
    <source>
        <strain evidence="1">CBS 121060</strain>
    </source>
</reference>
<name>A0ACD1GUF9_9EURO</name>
<proteinExistence type="predicted"/>
<dbReference type="Proteomes" id="UP000249661">
    <property type="component" value="Unassembled WGS sequence"/>
</dbReference>
<evidence type="ECO:0000313" key="2">
    <source>
        <dbReference type="Proteomes" id="UP000249661"/>
    </source>
</evidence>